<reference evidence="1" key="1">
    <citation type="submission" date="2020-09" db="EMBL/GenBank/DDBJ databases">
        <title>Rhizobia associated with sainfoin plants.</title>
        <authorList>
            <person name="Asharfi S."/>
            <person name="Kuzmanovic N."/>
            <person name="Bunk B."/>
            <person name="Sproeer C."/>
            <person name="Becker M."/>
            <person name="Thuenen T."/>
        </authorList>
    </citation>
    <scope>NUCLEOTIDE SEQUENCE</scope>
    <source>
        <strain evidence="1">OM4</strain>
    </source>
</reference>
<name>A0ABY5QU35_9HYPH</name>
<organism evidence="1 2">
    <name type="scientific">Mesorhizobium onobrychidis</name>
    <dbReference type="NCBI Taxonomy" id="2775404"/>
    <lineage>
        <taxon>Bacteria</taxon>
        <taxon>Pseudomonadati</taxon>
        <taxon>Pseudomonadota</taxon>
        <taxon>Alphaproteobacteria</taxon>
        <taxon>Hyphomicrobiales</taxon>
        <taxon>Phyllobacteriaceae</taxon>
        <taxon>Mesorhizobium</taxon>
    </lineage>
</organism>
<dbReference type="RefSeq" id="WP_258119094.1">
    <property type="nucleotide sequence ID" value="NZ_CP062229.1"/>
</dbReference>
<proteinExistence type="predicted"/>
<dbReference type="Proteomes" id="UP001058098">
    <property type="component" value="Chromosome"/>
</dbReference>
<evidence type="ECO:0000313" key="1">
    <source>
        <dbReference type="EMBL" id="UVC14706.1"/>
    </source>
</evidence>
<dbReference type="EMBL" id="CP062229">
    <property type="protein sequence ID" value="UVC14706.1"/>
    <property type="molecule type" value="Genomic_DNA"/>
</dbReference>
<keyword evidence="2" id="KW-1185">Reference proteome</keyword>
<sequence>MSRVLKAKEICERALRLIGKFPTTESAPDGEDLREAMFWLDLIMAQVAGTTRLFFLIPASITLTLVAGQQAYLLSDEIEEFPDNGFQFPVAAWLEDADGNRTPLTIVARDTWLEKSKLSTTGTPCEVYIDRLPDPTLYTYPTIEATDTDVYTIVLDFQSYAPNVAPGGVSGTRPEGTVETLFRQAWQRWLVYKLAVDIGGGAVVKLPEQSLARFEREELKAFSGLEAFENREHDTESPTTEPFGMEDC</sequence>
<evidence type="ECO:0000313" key="2">
    <source>
        <dbReference type="Proteomes" id="UP001058098"/>
    </source>
</evidence>
<evidence type="ECO:0008006" key="3">
    <source>
        <dbReference type="Google" id="ProtNLM"/>
    </source>
</evidence>
<accession>A0ABY5QU35</accession>
<protein>
    <recommendedName>
        <fullName evidence="3">Head completion adaptor</fullName>
    </recommendedName>
</protein>
<gene>
    <name evidence="1" type="ORF">IHQ72_29505</name>
</gene>